<accession>A0AAW8XK33</accession>
<gene>
    <name evidence="1" type="ORF">RZP41_06435</name>
</gene>
<evidence type="ECO:0000313" key="1">
    <source>
        <dbReference type="EMBL" id="MDV0840916.1"/>
    </source>
</evidence>
<comment type="caution">
    <text evidence="1">The sequence shown here is derived from an EMBL/GenBank/DDBJ whole genome shotgun (WGS) entry which is preliminary data.</text>
</comment>
<dbReference type="EMBL" id="JAWHZD010000003">
    <property type="protein sequence ID" value="MDV0840916.1"/>
    <property type="molecule type" value="Genomic_DNA"/>
</dbReference>
<evidence type="ECO:0000313" key="2">
    <source>
        <dbReference type="Proteomes" id="UP001284547"/>
    </source>
</evidence>
<protein>
    <submittedName>
        <fullName evidence="1">Uncharacterized protein</fullName>
    </submittedName>
</protein>
<name>A0AAW8XK33_9ENTR</name>
<dbReference type="AlphaFoldDB" id="A0AAW8XK33"/>
<reference evidence="1" key="1">
    <citation type="submission" date="2023-10" db="EMBL/GenBank/DDBJ databases">
        <title>Surveillance and assessment of the effects of hospital wastewater treatment on clearance of pathogenic bacterial and antimicrobial resistance genes.</title>
        <authorList>
            <person name="Wu Y."/>
        </authorList>
    </citation>
    <scope>NUCLEOTIDE SEQUENCE</scope>
    <source>
        <strain evidence="1">23-M-SRM-33-1</strain>
    </source>
</reference>
<dbReference type="RefSeq" id="WP_203559552.1">
    <property type="nucleotide sequence ID" value="NZ_JAWHZD010000003.1"/>
</dbReference>
<dbReference type="Proteomes" id="UP001284547">
    <property type="component" value="Unassembled WGS sequence"/>
</dbReference>
<sequence length="384" mass="43734">MTDITELAQREKFEAWWERTQHNGNPPRFGWSHWRDGEGYKVDDDDSELDGMWEAWKAASAELLEALEKAQGMETYWKTQCRGITDHCEELQARIAELESHTVKPPVHPTVASEKLDDETLQELIEFRRTTFEYHSKEGNKVQTIIHGVTLAALRELQERRKANSEPVATLDVQSRRPDGNKFALVFSSAAHKLPDDVYFLYRHAQPATVTERDPIAWLNDAYLARGVVDGEAGSEDAGPGYIPVYREAGPQPAPVVSDDLLSMAASAIEDLLEHTDPNTSYYSGVWADVPGKLRAAMLQAGNCRENANSSTNNCREIPETSTNRSREHFISLCNEFWNWSEMDEVCAEDRGYELRMEWDGKVFKHPVTQALWRMYQATPQEVK</sequence>
<organism evidence="1 2">
    <name type="scientific">Klebsiella quasipneumoniae subsp. quasipneumoniae</name>
    <dbReference type="NCBI Taxonomy" id="1667327"/>
    <lineage>
        <taxon>Bacteria</taxon>
        <taxon>Pseudomonadati</taxon>
        <taxon>Pseudomonadota</taxon>
        <taxon>Gammaproteobacteria</taxon>
        <taxon>Enterobacterales</taxon>
        <taxon>Enterobacteriaceae</taxon>
        <taxon>Klebsiella/Raoultella group</taxon>
        <taxon>Klebsiella</taxon>
        <taxon>Klebsiella pneumoniae complex</taxon>
    </lineage>
</organism>
<proteinExistence type="predicted"/>